<dbReference type="InterPro" id="IPR004358">
    <property type="entry name" value="Sig_transdc_His_kin-like_C"/>
</dbReference>
<dbReference type="InterPro" id="IPR000014">
    <property type="entry name" value="PAS"/>
</dbReference>
<dbReference type="InterPro" id="IPR036890">
    <property type="entry name" value="HATPase_C_sf"/>
</dbReference>
<comment type="catalytic activity">
    <reaction evidence="1">
        <text>ATP + protein L-histidine = ADP + protein N-phospho-L-histidine.</text>
        <dbReference type="EC" id="2.7.13.3"/>
    </reaction>
</comment>
<organism evidence="11 12">
    <name type="scientific">Gelidibacter algens</name>
    <dbReference type="NCBI Taxonomy" id="49280"/>
    <lineage>
        <taxon>Bacteria</taxon>
        <taxon>Pseudomonadati</taxon>
        <taxon>Bacteroidota</taxon>
        <taxon>Flavobacteriia</taxon>
        <taxon>Flavobacteriales</taxon>
        <taxon>Flavobacteriaceae</taxon>
        <taxon>Gelidibacter</taxon>
    </lineage>
</organism>
<evidence type="ECO:0000256" key="1">
    <source>
        <dbReference type="ARBA" id="ARBA00000085"/>
    </source>
</evidence>
<dbReference type="InterPro" id="IPR003661">
    <property type="entry name" value="HisK_dim/P_dom"/>
</dbReference>
<dbReference type="PRINTS" id="PR00344">
    <property type="entry name" value="BCTRLSENSOR"/>
</dbReference>
<keyword evidence="7" id="KW-1133">Transmembrane helix</keyword>
<evidence type="ECO:0000259" key="10">
    <source>
        <dbReference type="PROSITE" id="PS50113"/>
    </source>
</evidence>
<feature type="coiled-coil region" evidence="6">
    <location>
        <begin position="1193"/>
        <end position="1220"/>
    </location>
</feature>
<keyword evidence="12" id="KW-1185">Reference proteome</keyword>
<dbReference type="CDD" id="cd00130">
    <property type="entry name" value="PAS"/>
    <property type="match status" value="3"/>
</dbReference>
<evidence type="ECO:0000259" key="8">
    <source>
        <dbReference type="PROSITE" id="PS50109"/>
    </source>
</evidence>
<dbReference type="InterPro" id="IPR035965">
    <property type="entry name" value="PAS-like_dom_sf"/>
</dbReference>
<dbReference type="InterPro" id="IPR052162">
    <property type="entry name" value="Sensor_kinase/Photoreceptor"/>
</dbReference>
<feature type="transmembrane region" description="Helical" evidence="7">
    <location>
        <begin position="181"/>
        <end position="202"/>
    </location>
</feature>
<dbReference type="Gene3D" id="1.10.287.130">
    <property type="match status" value="1"/>
</dbReference>
<dbReference type="SUPFAM" id="SSF47384">
    <property type="entry name" value="Homodimeric domain of signal transducing histidine kinase"/>
    <property type="match status" value="1"/>
</dbReference>
<dbReference type="Gene3D" id="3.30.565.10">
    <property type="entry name" value="Histidine kinase-like ATPase, C-terminal domain"/>
    <property type="match status" value="1"/>
</dbReference>
<feature type="domain" description="PAC" evidence="10">
    <location>
        <begin position="954"/>
        <end position="1007"/>
    </location>
</feature>
<dbReference type="PANTHER" id="PTHR43304">
    <property type="entry name" value="PHYTOCHROME-LIKE PROTEIN CPH1"/>
    <property type="match status" value="1"/>
</dbReference>
<dbReference type="CDD" id="cd19410">
    <property type="entry name" value="HK9-like_sensor"/>
    <property type="match status" value="1"/>
</dbReference>
<dbReference type="SMART" id="SM00388">
    <property type="entry name" value="HisKA"/>
    <property type="match status" value="1"/>
</dbReference>
<dbReference type="PANTHER" id="PTHR43304:SF1">
    <property type="entry name" value="PAC DOMAIN-CONTAINING PROTEIN"/>
    <property type="match status" value="1"/>
</dbReference>
<dbReference type="PROSITE" id="PS50112">
    <property type="entry name" value="PAS"/>
    <property type="match status" value="2"/>
</dbReference>
<evidence type="ECO:0000256" key="6">
    <source>
        <dbReference type="SAM" id="Coils"/>
    </source>
</evidence>
<dbReference type="Pfam" id="PF02518">
    <property type="entry name" value="HATPase_c"/>
    <property type="match status" value="1"/>
</dbReference>
<evidence type="ECO:0000256" key="7">
    <source>
        <dbReference type="SAM" id="Phobius"/>
    </source>
</evidence>
<dbReference type="PROSITE" id="PS50109">
    <property type="entry name" value="HIS_KIN"/>
    <property type="match status" value="1"/>
</dbReference>
<evidence type="ECO:0000313" key="11">
    <source>
        <dbReference type="EMBL" id="RAJ19772.1"/>
    </source>
</evidence>
<dbReference type="Pfam" id="PF08448">
    <property type="entry name" value="PAS_4"/>
    <property type="match status" value="1"/>
</dbReference>
<keyword evidence="4" id="KW-0808">Transferase</keyword>
<feature type="domain" description="PAC" evidence="10">
    <location>
        <begin position="814"/>
        <end position="866"/>
    </location>
</feature>
<dbReference type="SMART" id="SM00086">
    <property type="entry name" value="PAC"/>
    <property type="match status" value="6"/>
</dbReference>
<dbReference type="OrthoDB" id="9766459at2"/>
<sequence length="1392" mass="158637">MKELSKNTSTLLFILLTGVLVVIAFTSYNKIRQFNKSVDLVMDTQIVKANIIELRSIVTDAESGQRGFLITNDSVFLQSVVGAEQRSNLVFSKLESLISDNVGQKENLKKLKTLLAERYLLLNKTLESFKNSPSANLPTDSLLLESKNKMDEVSNKIALMLQTEDVLLEQRIQVKDRKATLTPIFLLLLSLFSIVALTLFFFRLRKETNSRVSATKLVEVEAEARKQIEASELFNRTVLESSPDCLKVLDNEGRIQYMNFNGLCQMEIDDFSTFKNKNWWTIWGSENEALVKASLDKAITGKIAQFIAYCPTAKGTPKWWDVLVSPVGKAGEPVQQIISVSRDITEQKKSEEAIEKIAAHLTLATDSANVGTWSFNVQKQELEWSAVHKKMWGYDAHRTDLTYEDWHKLILPEDKEKTFEKIDEAKNIHNSYDVEYCINRANDDAVRCIRSVGKYYYNEKGEAETLTGISVDITQQKESELKLKASEEKYRGIFEAMDQGFSIIEMIFDSDNKPVDCVYIETNPVFEKQTGLKNVTGKTVRELIPNLEEEWFQIYGKVALTGEPNRFIEGSEALGRWFETYAFRLGDQGSKKVAVLFTDITERKQNEETLQYRKALLEAHNEANRDGLLLVDAKGKIISYNQSFIDVWRMPKEIVDAKDDELALAFAMAQLVNPQQFIDKVKWLYEHPSETSIDELEYLDGRIIERHGYSVVGEDGTYYAWSWTFRDITEQKAAAEAIKESETRFRTMAEATEVLIGVADEASNVTYFNKAWVDLTGRPMEDLLKLGWADLLHPEDKDRVVDTYLSAFANQEGYELEFRILNKNGEYSWLLAKIPARFHPDGTFAGYISASIDITDRKEAEEKIKDARELLETTFQNVPSAIYNFDKTGKILYLNEIGANQIGYATTEEVLAEKDALQLRKRAYETFTVLNEQGQPMPVDQHSTALTFKTGKSSEVVSQLINKKTGASLWLLSRASPIYDASDQLVKVLSTSTDITLQKVAAEAIKESEVKFRVLSENVPHMIWTATADGKRNFFNKHTLDYTGLTHAELEDDGWQQPIFHEDIENDVSKWHHAVATGEDLRAEKRLRRHDGSFRWHLCHSIAQKGSNGSIKGWIGTCTDITEHKAFTEELEIKVNQRTTELKKTNEELKHTNTQLGQFAHITSHDLQEPLRKIITFSKRLQDEYQEELTTGAKTYLDKIEAASDRMRNLIQDLLNYSRLLEHEKSVENTNLNETLKNILTDFELLVDEKKAEIKSDALPTIEAIPLQMNQLFYNLIGNALKFSREEVPPVITITSRTLSEKDVKKYPTLNPSSSYVEIIFKDNGIGFEQQYSEKIFTIFQRLHNRDTFVGTGIGLALTKKITENHNGLTFAAGQEHIGASFHVILPFTQPQ</sequence>
<keyword evidence="6" id="KW-0175">Coiled coil</keyword>
<evidence type="ECO:0000256" key="3">
    <source>
        <dbReference type="ARBA" id="ARBA00022553"/>
    </source>
</evidence>
<dbReference type="Pfam" id="PF08447">
    <property type="entry name" value="PAS_3"/>
    <property type="match status" value="3"/>
</dbReference>
<feature type="transmembrane region" description="Helical" evidence="7">
    <location>
        <begin position="12"/>
        <end position="28"/>
    </location>
</feature>
<dbReference type="RefSeq" id="WP_066436703.1">
    <property type="nucleotide sequence ID" value="NZ_LZRN01000036.1"/>
</dbReference>
<dbReference type="InterPro" id="IPR007891">
    <property type="entry name" value="CHASE3"/>
</dbReference>
<keyword evidence="7" id="KW-0472">Membrane</keyword>
<feature type="domain" description="PAC" evidence="10">
    <location>
        <begin position="1081"/>
        <end position="1133"/>
    </location>
</feature>
<dbReference type="InterPro" id="IPR036097">
    <property type="entry name" value="HisK_dim/P_sf"/>
</dbReference>
<feature type="domain" description="PAS" evidence="9">
    <location>
        <begin position="867"/>
        <end position="908"/>
    </location>
</feature>
<dbReference type="InterPro" id="IPR005467">
    <property type="entry name" value="His_kinase_dom"/>
</dbReference>
<dbReference type="InterPro" id="IPR001610">
    <property type="entry name" value="PAC"/>
</dbReference>
<keyword evidence="5" id="KW-0418">Kinase</keyword>
<gene>
    <name evidence="11" type="ORF">LX77_03402</name>
</gene>
<evidence type="ECO:0000256" key="5">
    <source>
        <dbReference type="ARBA" id="ARBA00022777"/>
    </source>
</evidence>
<feature type="domain" description="Histidine kinase" evidence="8">
    <location>
        <begin position="1162"/>
        <end position="1390"/>
    </location>
</feature>
<dbReference type="InterPro" id="IPR000700">
    <property type="entry name" value="PAS-assoc_C"/>
</dbReference>
<dbReference type="PROSITE" id="PS50113">
    <property type="entry name" value="PAC"/>
    <property type="match status" value="5"/>
</dbReference>
<comment type="caution">
    <text evidence="11">The sequence shown here is derived from an EMBL/GenBank/DDBJ whole genome shotgun (WGS) entry which is preliminary data.</text>
</comment>
<feature type="domain" description="PAC" evidence="10">
    <location>
        <begin position="297"/>
        <end position="356"/>
    </location>
</feature>
<dbReference type="SUPFAM" id="SSF55874">
    <property type="entry name" value="ATPase domain of HSP90 chaperone/DNA topoisomerase II/histidine kinase"/>
    <property type="match status" value="1"/>
</dbReference>
<dbReference type="SMART" id="SM00387">
    <property type="entry name" value="HATPase_c"/>
    <property type="match status" value="1"/>
</dbReference>
<dbReference type="Pfam" id="PF00512">
    <property type="entry name" value="HisKA"/>
    <property type="match status" value="1"/>
</dbReference>
<feature type="domain" description="PAS" evidence="9">
    <location>
        <begin position="741"/>
        <end position="811"/>
    </location>
</feature>
<dbReference type="GO" id="GO:0000155">
    <property type="term" value="F:phosphorelay sensor kinase activity"/>
    <property type="evidence" value="ECO:0007669"/>
    <property type="project" value="InterPro"/>
</dbReference>
<dbReference type="Gene3D" id="3.30.450.20">
    <property type="entry name" value="PAS domain"/>
    <property type="match status" value="7"/>
</dbReference>
<evidence type="ECO:0000256" key="4">
    <source>
        <dbReference type="ARBA" id="ARBA00022679"/>
    </source>
</evidence>
<dbReference type="Pfam" id="PF05227">
    <property type="entry name" value="CHASE3"/>
    <property type="match status" value="1"/>
</dbReference>
<dbReference type="Gene3D" id="2.10.70.100">
    <property type="match status" value="1"/>
</dbReference>
<dbReference type="InterPro" id="IPR013655">
    <property type="entry name" value="PAS_fold_3"/>
</dbReference>
<dbReference type="CDD" id="cd00082">
    <property type="entry name" value="HisKA"/>
    <property type="match status" value="1"/>
</dbReference>
<dbReference type="InterPro" id="IPR003594">
    <property type="entry name" value="HATPase_dom"/>
</dbReference>
<dbReference type="FunFam" id="3.30.450.20:FF:000099">
    <property type="entry name" value="Sensory box sensor histidine kinase"/>
    <property type="match status" value="1"/>
</dbReference>
<dbReference type="InterPro" id="IPR013656">
    <property type="entry name" value="PAS_4"/>
</dbReference>
<protein>
    <recommendedName>
        <fullName evidence="2">histidine kinase</fullName>
        <ecNumber evidence="2">2.7.13.3</ecNumber>
    </recommendedName>
</protein>
<keyword evidence="3" id="KW-0597">Phosphoprotein</keyword>
<dbReference type="Proteomes" id="UP000248987">
    <property type="component" value="Unassembled WGS sequence"/>
</dbReference>
<feature type="domain" description="PAC" evidence="10">
    <location>
        <begin position="432"/>
        <end position="485"/>
    </location>
</feature>
<keyword evidence="7" id="KW-0812">Transmembrane</keyword>
<name>A0A1A7QWY9_9FLAO</name>
<evidence type="ECO:0000313" key="12">
    <source>
        <dbReference type="Proteomes" id="UP000248987"/>
    </source>
</evidence>
<evidence type="ECO:0000256" key="2">
    <source>
        <dbReference type="ARBA" id="ARBA00012438"/>
    </source>
</evidence>
<dbReference type="Pfam" id="PF13426">
    <property type="entry name" value="PAS_9"/>
    <property type="match status" value="2"/>
</dbReference>
<dbReference type="STRING" id="49280.A9996_14740"/>
<dbReference type="NCBIfam" id="TIGR00229">
    <property type="entry name" value="sensory_box"/>
    <property type="match status" value="4"/>
</dbReference>
<evidence type="ECO:0000259" key="9">
    <source>
        <dbReference type="PROSITE" id="PS50112"/>
    </source>
</evidence>
<dbReference type="EC" id="2.7.13.3" evidence="2"/>
<dbReference type="SMART" id="SM00091">
    <property type="entry name" value="PAS"/>
    <property type="match status" value="6"/>
</dbReference>
<dbReference type="EMBL" id="QLLQ01000019">
    <property type="protein sequence ID" value="RAJ19772.1"/>
    <property type="molecule type" value="Genomic_DNA"/>
</dbReference>
<reference evidence="11 12" key="1">
    <citation type="submission" date="2018-06" db="EMBL/GenBank/DDBJ databases">
        <title>Genomic Encyclopedia of Archaeal and Bacterial Type Strains, Phase II (KMG-II): from individual species to whole genera.</title>
        <authorList>
            <person name="Goeker M."/>
        </authorList>
    </citation>
    <scope>NUCLEOTIDE SEQUENCE [LARGE SCALE GENOMIC DNA]</scope>
    <source>
        <strain evidence="11 12">DSM 12408</strain>
    </source>
</reference>
<proteinExistence type="predicted"/>
<accession>A0A1A7QWY9</accession>
<dbReference type="SUPFAM" id="SSF55785">
    <property type="entry name" value="PYP-like sensor domain (PAS domain)"/>
    <property type="match status" value="7"/>
</dbReference>